<name>A0A6J3MBP4_9PEZI</name>
<evidence type="ECO:0000313" key="1">
    <source>
        <dbReference type="Proteomes" id="UP000504637"/>
    </source>
</evidence>
<evidence type="ECO:0000313" key="2">
    <source>
        <dbReference type="RefSeq" id="XP_033461293.1"/>
    </source>
</evidence>
<gene>
    <name evidence="2" type="ORF">K489DRAFT_178201</name>
</gene>
<proteinExistence type="predicted"/>
<reference evidence="2" key="2">
    <citation type="submission" date="2020-04" db="EMBL/GenBank/DDBJ databases">
        <authorList>
            <consortium name="NCBI Genome Project"/>
        </authorList>
    </citation>
    <scope>NUCLEOTIDE SEQUENCE</scope>
    <source>
        <strain evidence="2">CBS 342.82</strain>
    </source>
</reference>
<dbReference type="AlphaFoldDB" id="A0A6J3MBP4"/>
<dbReference type="RefSeq" id="XP_033461293.1">
    <property type="nucleotide sequence ID" value="XM_033599435.1"/>
</dbReference>
<reference evidence="2" key="3">
    <citation type="submission" date="2025-08" db="UniProtKB">
        <authorList>
            <consortium name="RefSeq"/>
        </authorList>
    </citation>
    <scope>IDENTIFICATION</scope>
    <source>
        <strain evidence="2">CBS 342.82</strain>
    </source>
</reference>
<sequence length="90" mass="9954">MRARLCICSTTILTANCHVAAIIGARYCHGYQKRKRLCASELRLTLESRARQESRDAVITSDVQASVGKEPSTVDIVHPVIKQTQVKTAE</sequence>
<dbReference type="GeneID" id="54357234"/>
<organism evidence="2">
    <name type="scientific">Dissoconium aciculare CBS 342.82</name>
    <dbReference type="NCBI Taxonomy" id="1314786"/>
    <lineage>
        <taxon>Eukaryota</taxon>
        <taxon>Fungi</taxon>
        <taxon>Dikarya</taxon>
        <taxon>Ascomycota</taxon>
        <taxon>Pezizomycotina</taxon>
        <taxon>Dothideomycetes</taxon>
        <taxon>Dothideomycetidae</taxon>
        <taxon>Mycosphaerellales</taxon>
        <taxon>Dissoconiaceae</taxon>
        <taxon>Dissoconium</taxon>
    </lineage>
</organism>
<accession>A0A6J3MBP4</accession>
<protein>
    <submittedName>
        <fullName evidence="2">Uncharacterized protein</fullName>
    </submittedName>
</protein>
<keyword evidence="1" id="KW-1185">Reference proteome</keyword>
<reference evidence="2" key="1">
    <citation type="submission" date="2020-01" db="EMBL/GenBank/DDBJ databases">
        <authorList>
            <consortium name="DOE Joint Genome Institute"/>
            <person name="Haridas S."/>
            <person name="Albert R."/>
            <person name="Binder M."/>
            <person name="Bloem J."/>
            <person name="Labutti K."/>
            <person name="Salamov A."/>
            <person name="Andreopoulos B."/>
            <person name="Baker S.E."/>
            <person name="Barry K."/>
            <person name="Bills G."/>
            <person name="Bluhm B.H."/>
            <person name="Cannon C."/>
            <person name="Castanera R."/>
            <person name="Culley D.E."/>
            <person name="Daum C."/>
            <person name="Ezra D."/>
            <person name="Gonzalez J.B."/>
            <person name="Henrissat B."/>
            <person name="Kuo A."/>
            <person name="Liang C."/>
            <person name="Lipzen A."/>
            <person name="Lutzoni F."/>
            <person name="Magnuson J."/>
            <person name="Mondo S."/>
            <person name="Nolan M."/>
            <person name="Ohm R."/>
            <person name="Pangilinan J."/>
            <person name="Park H.-J."/>
            <person name="Ramirez L."/>
            <person name="Alfaro M."/>
            <person name="Sun H."/>
            <person name="Tritt A."/>
            <person name="Yoshinaga Y."/>
            <person name="Zwiers L.-H."/>
            <person name="Turgeon B.G."/>
            <person name="Goodwin S.B."/>
            <person name="Spatafora J.W."/>
            <person name="Crous P.W."/>
            <person name="Grigoriev I.V."/>
        </authorList>
    </citation>
    <scope>NUCLEOTIDE SEQUENCE</scope>
    <source>
        <strain evidence="2">CBS 342.82</strain>
    </source>
</reference>
<dbReference type="Proteomes" id="UP000504637">
    <property type="component" value="Unplaced"/>
</dbReference>